<dbReference type="AlphaFoldDB" id="A0A024VL74"/>
<dbReference type="InterPro" id="IPR024603">
    <property type="entry name" value="COG_complex_COG2_C"/>
</dbReference>
<name>A0A024VL74_PLAFA</name>
<organism evidence="2 3">
    <name type="scientific">Plasmodium falciparum FCH/4</name>
    <dbReference type="NCBI Taxonomy" id="1036724"/>
    <lineage>
        <taxon>Eukaryota</taxon>
        <taxon>Sar</taxon>
        <taxon>Alveolata</taxon>
        <taxon>Apicomplexa</taxon>
        <taxon>Aconoidasida</taxon>
        <taxon>Haemosporida</taxon>
        <taxon>Plasmodiidae</taxon>
        <taxon>Plasmodium</taxon>
        <taxon>Plasmodium (Laverania)</taxon>
    </lineage>
</organism>
<reference evidence="2 3" key="1">
    <citation type="submission" date="2013-02" db="EMBL/GenBank/DDBJ databases">
        <title>The Genome Annotation of Plasmodium falciparum FCH/4.</title>
        <authorList>
            <consortium name="The Broad Institute Genome Sequencing Platform"/>
            <consortium name="The Broad Institute Genome Sequencing Center for Infectious Disease"/>
            <person name="Neafsey D."/>
            <person name="Hoffman S."/>
            <person name="Volkman S."/>
            <person name="Rosenthal P."/>
            <person name="Walker B."/>
            <person name="Young S.K."/>
            <person name="Zeng Q."/>
            <person name="Gargeya S."/>
            <person name="Fitzgerald M."/>
            <person name="Haas B."/>
            <person name="Abouelleil A."/>
            <person name="Allen A.W."/>
            <person name="Alvarado L."/>
            <person name="Arachchi H.M."/>
            <person name="Berlin A.M."/>
            <person name="Chapman S.B."/>
            <person name="Gainer-Dewar J."/>
            <person name="Goldberg J."/>
            <person name="Griggs A."/>
            <person name="Gujja S."/>
            <person name="Hansen M."/>
            <person name="Howarth C."/>
            <person name="Imamovic A."/>
            <person name="Ireland A."/>
            <person name="Larimer J."/>
            <person name="McCowan C."/>
            <person name="Murphy C."/>
            <person name="Pearson M."/>
            <person name="Poon T.W."/>
            <person name="Priest M."/>
            <person name="Roberts A."/>
            <person name="Saif S."/>
            <person name="Shea T."/>
            <person name="Sisk P."/>
            <person name="Sykes S."/>
            <person name="Wortman J."/>
            <person name="Nusbaum C."/>
            <person name="Birren B."/>
        </authorList>
    </citation>
    <scope>NUCLEOTIDE SEQUENCE [LARGE SCALE GENOMIC DNA]</scope>
    <source>
        <strain evidence="2 3">FCH/4</strain>
    </source>
</reference>
<dbReference type="GO" id="GO:0016020">
    <property type="term" value="C:membrane"/>
    <property type="evidence" value="ECO:0007669"/>
    <property type="project" value="InterPro"/>
</dbReference>
<dbReference type="PANTHER" id="PTHR12961:SF0">
    <property type="entry name" value="CONSERVED OLIGOMERIC GOLGI COMPLEX SUBUNIT 2"/>
    <property type="match status" value="1"/>
</dbReference>
<dbReference type="Proteomes" id="UP000030656">
    <property type="component" value="Unassembled WGS sequence"/>
</dbReference>
<evidence type="ECO:0000313" key="2">
    <source>
        <dbReference type="EMBL" id="ETW28636.1"/>
    </source>
</evidence>
<evidence type="ECO:0000313" key="3">
    <source>
        <dbReference type="Proteomes" id="UP000030656"/>
    </source>
</evidence>
<accession>A0A024VL74</accession>
<dbReference type="InterPro" id="IPR009316">
    <property type="entry name" value="COG2"/>
</dbReference>
<dbReference type="EMBL" id="KI928023">
    <property type="protein sequence ID" value="ETW28636.1"/>
    <property type="molecule type" value="Genomic_DNA"/>
</dbReference>
<evidence type="ECO:0000259" key="1">
    <source>
        <dbReference type="Pfam" id="PF12022"/>
    </source>
</evidence>
<protein>
    <recommendedName>
        <fullName evidence="1">COG complex component COG2 C-terminal domain-containing protein</fullName>
    </recommendedName>
</protein>
<proteinExistence type="predicted"/>
<dbReference type="PANTHER" id="PTHR12961">
    <property type="entry name" value="CONSERVED OLIGOMERIC GOLGI COMPLEX COMPONENT 2"/>
    <property type="match status" value="1"/>
</dbReference>
<feature type="domain" description="COG complex component COG2 C-terminal" evidence="1">
    <location>
        <begin position="4"/>
        <end position="109"/>
    </location>
</feature>
<dbReference type="GO" id="GO:0015031">
    <property type="term" value="P:protein transport"/>
    <property type="evidence" value="ECO:0007669"/>
    <property type="project" value="InterPro"/>
</dbReference>
<sequence>MHHIRCINGFLKTLTKIVINTQKIFEDFFINKMFEICSSFLIYLHSLFTVYKMTSKRIPEKPSEQVDKIVLPLISFKSFYKDIIADIIIEDIITKIVDKISEYYLNEKDDIPFEEKIQQQIYLDVCYYEKLCDENFMINKNTNIHMRALLNHCKMENRKIKG</sequence>
<dbReference type="Pfam" id="PF12022">
    <property type="entry name" value="COG2_C"/>
    <property type="match status" value="1"/>
</dbReference>
<dbReference type="GO" id="GO:0007030">
    <property type="term" value="P:Golgi organization"/>
    <property type="evidence" value="ECO:0007669"/>
    <property type="project" value="InterPro"/>
</dbReference>
<dbReference type="GO" id="GO:0006891">
    <property type="term" value="P:intra-Golgi vesicle-mediated transport"/>
    <property type="evidence" value="ECO:0007669"/>
    <property type="project" value="TreeGrafter"/>
</dbReference>
<reference evidence="2 3" key="2">
    <citation type="submission" date="2013-02" db="EMBL/GenBank/DDBJ databases">
        <title>The Genome Sequence of Plasmodium falciparum FCH/4.</title>
        <authorList>
            <consortium name="The Broad Institute Genome Sequencing Platform"/>
            <consortium name="The Broad Institute Genome Sequencing Center for Infectious Disease"/>
            <person name="Neafsey D."/>
            <person name="Cheeseman I."/>
            <person name="Volkman S."/>
            <person name="Adams J."/>
            <person name="Walker B."/>
            <person name="Young S.K."/>
            <person name="Zeng Q."/>
            <person name="Gargeya S."/>
            <person name="Fitzgerald M."/>
            <person name="Haas B."/>
            <person name="Abouelleil A."/>
            <person name="Alvarado L."/>
            <person name="Arachchi H.M."/>
            <person name="Berlin A.M."/>
            <person name="Chapman S.B."/>
            <person name="Dewar J."/>
            <person name="Goldberg J."/>
            <person name="Griggs A."/>
            <person name="Gujja S."/>
            <person name="Hansen M."/>
            <person name="Howarth C."/>
            <person name="Imamovic A."/>
            <person name="Larimer J."/>
            <person name="McCowan C."/>
            <person name="Murphy C."/>
            <person name="Neiman D."/>
            <person name="Pearson M."/>
            <person name="Priest M."/>
            <person name="Roberts A."/>
            <person name="Saif S."/>
            <person name="Shea T."/>
            <person name="Sisk P."/>
            <person name="Sykes S."/>
            <person name="Wortman J."/>
            <person name="Nusbaum C."/>
            <person name="Birren B."/>
        </authorList>
    </citation>
    <scope>NUCLEOTIDE SEQUENCE [LARGE SCALE GENOMIC DNA]</scope>
    <source>
        <strain evidence="2 3">FCH/4</strain>
    </source>
</reference>
<dbReference type="GO" id="GO:0017119">
    <property type="term" value="C:Golgi transport complex"/>
    <property type="evidence" value="ECO:0007669"/>
    <property type="project" value="TreeGrafter"/>
</dbReference>
<gene>
    <name evidence="2" type="ORF">PFFCH_04007</name>
</gene>